<dbReference type="PRINTS" id="PR00035">
    <property type="entry name" value="HTHGNTR"/>
</dbReference>
<dbReference type="SUPFAM" id="SSF46785">
    <property type="entry name" value="Winged helix' DNA-binding domain"/>
    <property type="match status" value="1"/>
</dbReference>
<reference evidence="6" key="1">
    <citation type="journal article" date="2020" name="MBio">
        <title>Horizontal gene transfer to a defensive symbiont with a reduced genome amongst a multipartite beetle microbiome.</title>
        <authorList>
            <person name="Waterworth S.C."/>
            <person name="Florez L.V."/>
            <person name="Rees E.R."/>
            <person name="Hertweck C."/>
            <person name="Kaltenpoth M."/>
            <person name="Kwan J.C."/>
        </authorList>
    </citation>
    <scope>NUCLEOTIDE SEQUENCE [LARGE SCALE GENOMIC DNA]</scope>
</reference>
<dbReference type="GO" id="GO:0003677">
    <property type="term" value="F:DNA binding"/>
    <property type="evidence" value="ECO:0007669"/>
    <property type="project" value="UniProtKB-KW"/>
</dbReference>
<sequence>MSDIPAEDSGAAPADALSRSEQICKLIIASILRGELAENRKLPTEVELAARYAASRTTIREALSRLRSEGIVVSRRGSGNYVQRVPSLQTRASPQIESIHDIERYYAFRLCVEVGAAEIASQARTQEDIAVMRAAYQALHQAQRRGATGVDEDLALHMAIARASHNPFFISTIEYALSPIRQCMELAQNLGRPQGVERIKTIDDEHLAIVEAIEQGAHEGAGRAMRHHIESARLRIFEGG</sequence>
<dbReference type="Pfam" id="PF07729">
    <property type="entry name" value="FCD"/>
    <property type="match status" value="1"/>
</dbReference>
<evidence type="ECO:0000313" key="5">
    <source>
        <dbReference type="EMBL" id="KAF1047873.1"/>
    </source>
</evidence>
<dbReference type="GO" id="GO:0003700">
    <property type="term" value="F:DNA-binding transcription factor activity"/>
    <property type="evidence" value="ECO:0007669"/>
    <property type="project" value="InterPro"/>
</dbReference>
<dbReference type="SMART" id="SM00345">
    <property type="entry name" value="HTH_GNTR"/>
    <property type="match status" value="1"/>
</dbReference>
<dbReference type="InterPro" id="IPR036388">
    <property type="entry name" value="WH-like_DNA-bd_sf"/>
</dbReference>
<dbReference type="InterPro" id="IPR011711">
    <property type="entry name" value="GntR_C"/>
</dbReference>
<dbReference type="PROSITE" id="PS50949">
    <property type="entry name" value="HTH_GNTR"/>
    <property type="match status" value="1"/>
</dbReference>
<evidence type="ECO:0000259" key="4">
    <source>
        <dbReference type="PROSITE" id="PS50949"/>
    </source>
</evidence>
<dbReference type="InterPro" id="IPR036390">
    <property type="entry name" value="WH_DNA-bd_sf"/>
</dbReference>
<proteinExistence type="predicted"/>
<dbReference type="AlphaFoldDB" id="A0A7V8JW34"/>
<dbReference type="Gene3D" id="1.20.120.530">
    <property type="entry name" value="GntR ligand-binding domain-like"/>
    <property type="match status" value="1"/>
</dbReference>
<keyword evidence="2" id="KW-0238">DNA-binding</keyword>
<protein>
    <submittedName>
        <fullName evidence="5">HTH-type transcriptional regulator LutR</fullName>
    </submittedName>
</protein>
<evidence type="ECO:0000256" key="2">
    <source>
        <dbReference type="ARBA" id="ARBA00023125"/>
    </source>
</evidence>
<accession>A0A7V8JW34</accession>
<dbReference type="PANTHER" id="PTHR43537:SF5">
    <property type="entry name" value="UXU OPERON TRANSCRIPTIONAL REGULATOR"/>
    <property type="match status" value="1"/>
</dbReference>
<dbReference type="Pfam" id="PF00392">
    <property type="entry name" value="GntR"/>
    <property type="match status" value="1"/>
</dbReference>
<dbReference type="InterPro" id="IPR000524">
    <property type="entry name" value="Tscrpt_reg_HTH_GntR"/>
</dbReference>
<comment type="caution">
    <text evidence="5">The sequence shown here is derived from an EMBL/GenBank/DDBJ whole genome shotgun (WGS) entry which is preliminary data.</text>
</comment>
<keyword evidence="1" id="KW-0805">Transcription regulation</keyword>
<gene>
    <name evidence="5" type="primary">lutR_4</name>
    <name evidence="5" type="ORF">GAK35_00493</name>
</gene>
<evidence type="ECO:0000313" key="6">
    <source>
        <dbReference type="Proteomes" id="UP000462435"/>
    </source>
</evidence>
<dbReference type="Proteomes" id="UP000462435">
    <property type="component" value="Unassembled WGS sequence"/>
</dbReference>
<evidence type="ECO:0000256" key="1">
    <source>
        <dbReference type="ARBA" id="ARBA00023015"/>
    </source>
</evidence>
<dbReference type="PANTHER" id="PTHR43537">
    <property type="entry name" value="TRANSCRIPTIONAL REGULATOR, GNTR FAMILY"/>
    <property type="match status" value="1"/>
</dbReference>
<dbReference type="InterPro" id="IPR008920">
    <property type="entry name" value="TF_FadR/GntR_C"/>
</dbReference>
<dbReference type="Gene3D" id="1.10.10.10">
    <property type="entry name" value="Winged helix-like DNA-binding domain superfamily/Winged helix DNA-binding domain"/>
    <property type="match status" value="1"/>
</dbReference>
<dbReference type="CDD" id="cd07377">
    <property type="entry name" value="WHTH_GntR"/>
    <property type="match status" value="1"/>
</dbReference>
<keyword evidence="3" id="KW-0804">Transcription</keyword>
<dbReference type="EMBL" id="WNDX01000008">
    <property type="protein sequence ID" value="KAF1047873.1"/>
    <property type="molecule type" value="Genomic_DNA"/>
</dbReference>
<feature type="domain" description="HTH gntR-type" evidence="4">
    <location>
        <begin position="17"/>
        <end position="85"/>
    </location>
</feature>
<organism evidence="5 6">
    <name type="scientific">Herbaspirillum frisingense</name>
    <dbReference type="NCBI Taxonomy" id="92645"/>
    <lineage>
        <taxon>Bacteria</taxon>
        <taxon>Pseudomonadati</taxon>
        <taxon>Pseudomonadota</taxon>
        <taxon>Betaproteobacteria</taxon>
        <taxon>Burkholderiales</taxon>
        <taxon>Oxalobacteraceae</taxon>
        <taxon>Herbaspirillum</taxon>
    </lineage>
</organism>
<dbReference type="SUPFAM" id="SSF48008">
    <property type="entry name" value="GntR ligand-binding domain-like"/>
    <property type="match status" value="1"/>
</dbReference>
<dbReference type="SMART" id="SM00895">
    <property type="entry name" value="FCD"/>
    <property type="match status" value="1"/>
</dbReference>
<name>A0A7V8JW34_9BURK</name>
<evidence type="ECO:0000256" key="3">
    <source>
        <dbReference type="ARBA" id="ARBA00023163"/>
    </source>
</evidence>